<evidence type="ECO:0000313" key="1">
    <source>
        <dbReference type="EMBL" id="MFD2311448.1"/>
    </source>
</evidence>
<name>A0ABW5EGM0_9GAMM</name>
<dbReference type="Proteomes" id="UP001597425">
    <property type="component" value="Unassembled WGS sequence"/>
</dbReference>
<evidence type="ECO:0000313" key="2">
    <source>
        <dbReference type="Proteomes" id="UP001597425"/>
    </source>
</evidence>
<comment type="caution">
    <text evidence="1">The sequence shown here is derived from an EMBL/GenBank/DDBJ whole genome shotgun (WGS) entry which is preliminary data.</text>
</comment>
<dbReference type="EMBL" id="JBHUJD010000017">
    <property type="protein sequence ID" value="MFD2311448.1"/>
    <property type="molecule type" value="Genomic_DNA"/>
</dbReference>
<organism evidence="1 2">
    <name type="scientific">Microbulbifer halophilus</name>
    <dbReference type="NCBI Taxonomy" id="453963"/>
    <lineage>
        <taxon>Bacteria</taxon>
        <taxon>Pseudomonadati</taxon>
        <taxon>Pseudomonadota</taxon>
        <taxon>Gammaproteobacteria</taxon>
        <taxon>Cellvibrionales</taxon>
        <taxon>Microbulbiferaceae</taxon>
        <taxon>Microbulbifer</taxon>
    </lineage>
</organism>
<dbReference type="RefSeq" id="WP_265722038.1">
    <property type="nucleotide sequence ID" value="NZ_JAPIVK010000017.1"/>
</dbReference>
<accession>A0ABW5EGM0</accession>
<gene>
    <name evidence="1" type="ORF">ACFSKX_13560</name>
</gene>
<protein>
    <submittedName>
        <fullName evidence="1">Uncharacterized protein</fullName>
    </submittedName>
</protein>
<reference evidence="2" key="1">
    <citation type="journal article" date="2019" name="Int. J. Syst. Evol. Microbiol.">
        <title>The Global Catalogue of Microorganisms (GCM) 10K type strain sequencing project: providing services to taxonomists for standard genome sequencing and annotation.</title>
        <authorList>
            <consortium name="The Broad Institute Genomics Platform"/>
            <consortium name="The Broad Institute Genome Sequencing Center for Infectious Disease"/>
            <person name="Wu L."/>
            <person name="Ma J."/>
        </authorList>
    </citation>
    <scope>NUCLEOTIDE SEQUENCE [LARGE SCALE GENOMIC DNA]</scope>
    <source>
        <strain evidence="2">KCTC 12848</strain>
    </source>
</reference>
<keyword evidence="2" id="KW-1185">Reference proteome</keyword>
<proteinExistence type="predicted"/>
<sequence length="215" mass="23825">MSAAQLNEYEKKELVRDILGSDFHSVGNHFPLFSRMLDGLGHLSDGFTAAELVPTLSRFLSGSISSAILSTASFMAAVIQPLQHFIKLVNANETGLRMYSYRAVAYTLTAWAFGKPVPNQSARVIENLGSGDYRAIDRDRYGEVWRETSRNVLSSLRQVCLAKDISEAHLQAVFKALGDGDSVRLSRNILEGFEGRMNTTVRNIWKSGYSINFPG</sequence>